<proteinExistence type="predicted"/>
<dbReference type="InterPro" id="IPR039732">
    <property type="entry name" value="Hub1/Ubl5"/>
</dbReference>
<evidence type="ECO:0000256" key="5">
    <source>
        <dbReference type="ARBA" id="ARBA00048018"/>
    </source>
</evidence>
<dbReference type="FunFam" id="3.10.20.90:FF:000052">
    <property type="entry name" value="Ubiquitin-like protein 5"/>
    <property type="match status" value="1"/>
</dbReference>
<dbReference type="WBParaSite" id="HDID_0000817201-mRNA-1">
    <property type="protein sequence ID" value="HDID_0000817201-mRNA-1"/>
    <property type="gene ID" value="HDID_0000817201"/>
</dbReference>
<sequence length="241" mass="27299">MSSGDSVVARLVFQRCAKAKLVLTEGEPKDESDFVLINEGLLVFIAFLGDITPKLQKLVNVICTTQICEKDGKYVSILDFPCDVILIPQFCLGGRLKGKKFQYHSIVSKEEAERYFNLINDGCSNFAALHSHWASSGHRIYAGTYGIRQNLIVHIRALCLSVFFGYIEMIEITANDRLGKKVRVKCNPTDTIGDLKKLIAAQTGTKWDRIILKKWYNVYKDPVTLADYEIKDGMNLELYYK</sequence>
<organism evidence="9">
    <name type="scientific">Hymenolepis diminuta</name>
    <name type="common">Rat tapeworm</name>
    <dbReference type="NCBI Taxonomy" id="6216"/>
    <lineage>
        <taxon>Eukaryota</taxon>
        <taxon>Metazoa</taxon>
        <taxon>Spiralia</taxon>
        <taxon>Lophotrochozoa</taxon>
        <taxon>Platyhelminthes</taxon>
        <taxon>Cestoda</taxon>
        <taxon>Eucestoda</taxon>
        <taxon>Cyclophyllidea</taxon>
        <taxon>Hymenolepididae</taxon>
        <taxon>Hymenolepis</taxon>
    </lineage>
</organism>
<dbReference type="OrthoDB" id="275783at2759"/>
<dbReference type="InterPro" id="IPR000626">
    <property type="entry name" value="Ubiquitin-like_dom"/>
</dbReference>
<reference evidence="9" key="1">
    <citation type="submission" date="2017-02" db="UniProtKB">
        <authorList>
            <consortium name="WormBaseParasite"/>
        </authorList>
    </citation>
    <scope>IDENTIFICATION</scope>
</reference>
<reference evidence="7 8" key="2">
    <citation type="submission" date="2018-11" db="EMBL/GenBank/DDBJ databases">
        <authorList>
            <consortium name="Pathogen Informatics"/>
        </authorList>
    </citation>
    <scope>NUCLEOTIDE SEQUENCE [LARGE SCALE GENOMIC DNA]</scope>
</reference>
<dbReference type="STRING" id="6216.A0A0R3SSB7"/>
<dbReference type="InterPro" id="IPR023509">
    <property type="entry name" value="DTD-like_sf"/>
</dbReference>
<dbReference type="PROSITE" id="PS50053">
    <property type="entry name" value="UBIQUITIN_2"/>
    <property type="match status" value="1"/>
</dbReference>
<protein>
    <recommendedName>
        <fullName evidence="2">Ubiquitin-like protein 5</fullName>
        <ecNumber evidence="1">3.1.1.96</ecNumber>
    </recommendedName>
</protein>
<evidence type="ECO:0000313" key="8">
    <source>
        <dbReference type="Proteomes" id="UP000274504"/>
    </source>
</evidence>
<dbReference type="EC" id="3.1.1.96" evidence="1"/>
<evidence type="ECO:0000313" key="7">
    <source>
        <dbReference type="EMBL" id="VDL60488.1"/>
    </source>
</evidence>
<dbReference type="Proteomes" id="UP000274504">
    <property type="component" value="Unassembled WGS sequence"/>
</dbReference>
<dbReference type="CDD" id="cd01791">
    <property type="entry name" value="Ubl_UBL5"/>
    <property type="match status" value="1"/>
</dbReference>
<keyword evidence="3" id="KW-0833">Ubl conjugation pathway</keyword>
<dbReference type="InterPro" id="IPR029071">
    <property type="entry name" value="Ubiquitin-like_domsf"/>
</dbReference>
<dbReference type="AlphaFoldDB" id="A0A0R3SSB7"/>
<dbReference type="Gene3D" id="3.10.20.90">
    <property type="entry name" value="Phosphatidylinositol 3-kinase Catalytic Subunit, Chain A, domain 1"/>
    <property type="match status" value="1"/>
</dbReference>
<accession>A0A0R3SSB7</accession>
<evidence type="ECO:0000256" key="3">
    <source>
        <dbReference type="ARBA" id="ARBA00022786"/>
    </source>
</evidence>
<evidence type="ECO:0000256" key="4">
    <source>
        <dbReference type="ARBA" id="ARBA00047676"/>
    </source>
</evidence>
<evidence type="ECO:0000259" key="6">
    <source>
        <dbReference type="PROSITE" id="PS50053"/>
    </source>
</evidence>
<dbReference type="GO" id="GO:0051499">
    <property type="term" value="F:D-aminoacyl-tRNA deacylase activity"/>
    <property type="evidence" value="ECO:0007669"/>
    <property type="project" value="UniProtKB-EC"/>
</dbReference>
<dbReference type="GO" id="GO:0005737">
    <property type="term" value="C:cytoplasm"/>
    <property type="evidence" value="ECO:0007669"/>
    <property type="project" value="InterPro"/>
</dbReference>
<evidence type="ECO:0000256" key="2">
    <source>
        <dbReference type="ARBA" id="ARBA00021360"/>
    </source>
</evidence>
<feature type="domain" description="Ubiquitin-like" evidence="6">
    <location>
        <begin position="170"/>
        <end position="241"/>
    </location>
</feature>
<dbReference type="SUPFAM" id="SSF54236">
    <property type="entry name" value="Ubiquitin-like"/>
    <property type="match status" value="1"/>
</dbReference>
<evidence type="ECO:0000313" key="9">
    <source>
        <dbReference type="WBParaSite" id="HDID_0000817201-mRNA-1"/>
    </source>
</evidence>
<evidence type="ECO:0000256" key="1">
    <source>
        <dbReference type="ARBA" id="ARBA00013056"/>
    </source>
</evidence>
<dbReference type="SUPFAM" id="SSF69500">
    <property type="entry name" value="DTD-like"/>
    <property type="match status" value="1"/>
</dbReference>
<dbReference type="PANTHER" id="PTHR13042">
    <property type="entry name" value="UBIQUITIN-LIKE PROTEIN 5"/>
    <property type="match status" value="1"/>
</dbReference>
<dbReference type="InterPro" id="IPR003732">
    <property type="entry name" value="Daa-tRNA_deacyls_DTD"/>
</dbReference>
<dbReference type="Pfam" id="PF02580">
    <property type="entry name" value="Tyr_Deacylase"/>
    <property type="match status" value="1"/>
</dbReference>
<dbReference type="EMBL" id="UYSG01011039">
    <property type="protein sequence ID" value="VDL60488.1"/>
    <property type="molecule type" value="Genomic_DNA"/>
</dbReference>
<comment type="catalytic activity">
    <reaction evidence="4">
        <text>glycyl-tRNA(Ala) + H2O = tRNA(Ala) + glycine + H(+)</text>
        <dbReference type="Rhea" id="RHEA:53744"/>
        <dbReference type="Rhea" id="RHEA-COMP:9657"/>
        <dbReference type="Rhea" id="RHEA-COMP:13640"/>
        <dbReference type="ChEBI" id="CHEBI:15377"/>
        <dbReference type="ChEBI" id="CHEBI:15378"/>
        <dbReference type="ChEBI" id="CHEBI:57305"/>
        <dbReference type="ChEBI" id="CHEBI:78442"/>
        <dbReference type="ChEBI" id="CHEBI:78522"/>
        <dbReference type="EC" id="3.1.1.96"/>
    </reaction>
</comment>
<name>A0A0R3SSB7_HYMDI</name>
<gene>
    <name evidence="7" type="ORF">HDID_LOCUS8170</name>
</gene>
<dbReference type="Gene3D" id="3.50.80.10">
    <property type="entry name" value="D-tyrosyl-tRNA(Tyr) deacylase"/>
    <property type="match status" value="1"/>
</dbReference>
<comment type="catalytic activity">
    <reaction evidence="5">
        <text>a D-aminoacyl-tRNA + H2O = a tRNA + a D-alpha-amino acid + H(+)</text>
        <dbReference type="Rhea" id="RHEA:13953"/>
        <dbReference type="Rhea" id="RHEA-COMP:10123"/>
        <dbReference type="Rhea" id="RHEA-COMP:10124"/>
        <dbReference type="ChEBI" id="CHEBI:15377"/>
        <dbReference type="ChEBI" id="CHEBI:15378"/>
        <dbReference type="ChEBI" id="CHEBI:59871"/>
        <dbReference type="ChEBI" id="CHEBI:78442"/>
        <dbReference type="ChEBI" id="CHEBI:79333"/>
        <dbReference type="EC" id="3.1.1.96"/>
    </reaction>
</comment>